<dbReference type="EnsemblPlants" id="KQJ93530">
    <property type="protein sequence ID" value="KQJ93530"/>
    <property type="gene ID" value="BRADI_3g05181v3"/>
</dbReference>
<protein>
    <recommendedName>
        <fullName evidence="3">Sulfotransferase</fullName>
        <ecNumber evidence="3">2.8.2.-</ecNumber>
    </recommendedName>
</protein>
<evidence type="ECO:0000256" key="2">
    <source>
        <dbReference type="ARBA" id="ARBA00022679"/>
    </source>
</evidence>
<evidence type="ECO:0000313" key="5">
    <source>
        <dbReference type="EMBL" id="KQJ93530.1"/>
    </source>
</evidence>
<keyword evidence="7" id="KW-1185">Reference proteome</keyword>
<dbReference type="PANTHER" id="PTHR11783">
    <property type="entry name" value="SULFOTRANSFERASE SULT"/>
    <property type="match status" value="1"/>
</dbReference>
<sequence>MASPQAHLGAGPVAFKDVFVDGHDAPPLPLPEGHVYVDVEALPSSNRAHGLRLYRGVWMAENWIRGIAHIRSGGLTARPGDVVLASPPKCGTTWLKALAFATMARAAHPPAGAGDHGKHPLLWHSPHDCVPFIETFFGAGWGNKLDALPSPRLMATHMSKSQGNNHSNSSLMIRDPKDMVVSMWHFIRKIQPHVSFSDVFEHACEGKSLCGLIWDHILGYEELLRETAGNVRKLAQFLGQPFSVSEEESGMAEAIVELCSLDKLSSLEVTNQTAPYFRKGGAGDWTNHMTPQMAHRFDDVMWDKLHGSGLAFT</sequence>
<accession>A0A0Q3HJJ8</accession>
<dbReference type="GO" id="GO:0008146">
    <property type="term" value="F:sulfotransferase activity"/>
    <property type="evidence" value="ECO:0000318"/>
    <property type="project" value="GO_Central"/>
</dbReference>
<dbReference type="OrthoDB" id="205623at2759"/>
<dbReference type="Gene3D" id="3.40.50.300">
    <property type="entry name" value="P-loop containing nucleotide triphosphate hydrolases"/>
    <property type="match status" value="1"/>
</dbReference>
<dbReference type="EC" id="2.8.2.-" evidence="3"/>
<dbReference type="Proteomes" id="UP000008810">
    <property type="component" value="Chromosome 3"/>
</dbReference>
<dbReference type="SUPFAM" id="SSF52540">
    <property type="entry name" value="P-loop containing nucleoside triphosphate hydrolases"/>
    <property type="match status" value="1"/>
</dbReference>
<evidence type="ECO:0000313" key="6">
    <source>
        <dbReference type="EnsemblPlants" id="KQJ93530"/>
    </source>
</evidence>
<dbReference type="GO" id="GO:0005737">
    <property type="term" value="C:cytoplasm"/>
    <property type="evidence" value="ECO:0000318"/>
    <property type="project" value="GO_Central"/>
</dbReference>
<name>A0A0Q3HJJ8_BRADI</name>
<reference evidence="6" key="3">
    <citation type="submission" date="2018-08" db="UniProtKB">
        <authorList>
            <consortium name="EnsemblPlants"/>
        </authorList>
    </citation>
    <scope>IDENTIFICATION</scope>
    <source>
        <strain evidence="6">cv. Bd21</strain>
    </source>
</reference>
<dbReference type="AlphaFoldDB" id="A0A0Q3HJJ8"/>
<evidence type="ECO:0000313" key="7">
    <source>
        <dbReference type="Proteomes" id="UP000008810"/>
    </source>
</evidence>
<comment type="similarity">
    <text evidence="1 3">Belongs to the sulfotransferase 1 family.</text>
</comment>
<dbReference type="Pfam" id="PF00685">
    <property type="entry name" value="Sulfotransfer_1"/>
    <property type="match status" value="1"/>
</dbReference>
<dbReference type="GO" id="GO:0051923">
    <property type="term" value="P:sulfation"/>
    <property type="evidence" value="ECO:0000318"/>
    <property type="project" value="GO_Central"/>
</dbReference>
<feature type="domain" description="Sulfotransferase" evidence="4">
    <location>
        <begin position="80"/>
        <end position="309"/>
    </location>
</feature>
<dbReference type="Gramene" id="KQJ93530">
    <property type="protein sequence ID" value="KQJ93530"/>
    <property type="gene ID" value="BRADI_3g05181v3"/>
</dbReference>
<gene>
    <name evidence="5" type="ORF">BRADI_3g05181v3</name>
</gene>
<dbReference type="EMBL" id="CM000882">
    <property type="protein sequence ID" value="KQJ93530.1"/>
    <property type="molecule type" value="Genomic_DNA"/>
</dbReference>
<organism evidence="5">
    <name type="scientific">Brachypodium distachyon</name>
    <name type="common">Purple false brome</name>
    <name type="synonym">Trachynia distachya</name>
    <dbReference type="NCBI Taxonomy" id="15368"/>
    <lineage>
        <taxon>Eukaryota</taxon>
        <taxon>Viridiplantae</taxon>
        <taxon>Streptophyta</taxon>
        <taxon>Embryophyta</taxon>
        <taxon>Tracheophyta</taxon>
        <taxon>Spermatophyta</taxon>
        <taxon>Magnoliopsida</taxon>
        <taxon>Liliopsida</taxon>
        <taxon>Poales</taxon>
        <taxon>Poaceae</taxon>
        <taxon>BOP clade</taxon>
        <taxon>Pooideae</taxon>
        <taxon>Stipodae</taxon>
        <taxon>Brachypodieae</taxon>
        <taxon>Brachypodium</taxon>
    </lineage>
</organism>
<reference evidence="5" key="2">
    <citation type="submission" date="2017-06" db="EMBL/GenBank/DDBJ databases">
        <title>WGS assembly of Brachypodium distachyon.</title>
        <authorList>
            <consortium name="The International Brachypodium Initiative"/>
            <person name="Lucas S."/>
            <person name="Harmon-Smith M."/>
            <person name="Lail K."/>
            <person name="Tice H."/>
            <person name="Grimwood J."/>
            <person name="Bruce D."/>
            <person name="Barry K."/>
            <person name="Shu S."/>
            <person name="Lindquist E."/>
            <person name="Wang M."/>
            <person name="Pitluck S."/>
            <person name="Vogel J.P."/>
            <person name="Garvin D.F."/>
            <person name="Mockler T.C."/>
            <person name="Schmutz J."/>
            <person name="Rokhsar D."/>
            <person name="Bevan M.W."/>
        </authorList>
    </citation>
    <scope>NUCLEOTIDE SEQUENCE</scope>
    <source>
        <strain evidence="5">Bd21</strain>
    </source>
</reference>
<keyword evidence="2 3" id="KW-0808">Transferase</keyword>
<dbReference type="InParanoid" id="A0A0Q3HJJ8"/>
<dbReference type="InterPro" id="IPR027417">
    <property type="entry name" value="P-loop_NTPase"/>
</dbReference>
<dbReference type="InterPro" id="IPR000863">
    <property type="entry name" value="Sulfotransferase_dom"/>
</dbReference>
<reference evidence="5 6" key="1">
    <citation type="journal article" date="2010" name="Nature">
        <title>Genome sequencing and analysis of the model grass Brachypodium distachyon.</title>
        <authorList>
            <consortium name="International Brachypodium Initiative"/>
        </authorList>
    </citation>
    <scope>NUCLEOTIDE SEQUENCE [LARGE SCALE GENOMIC DNA]</scope>
    <source>
        <strain evidence="5 6">Bd21</strain>
    </source>
</reference>
<evidence type="ECO:0000259" key="4">
    <source>
        <dbReference type="Pfam" id="PF00685"/>
    </source>
</evidence>
<evidence type="ECO:0000256" key="3">
    <source>
        <dbReference type="RuleBase" id="RU361155"/>
    </source>
</evidence>
<evidence type="ECO:0000256" key="1">
    <source>
        <dbReference type="ARBA" id="ARBA00005771"/>
    </source>
</evidence>
<proteinExistence type="inferred from homology"/>